<reference evidence="9 10" key="1">
    <citation type="submission" date="2019-05" db="EMBL/GenBank/DDBJ databases">
        <title>Mycolicibacterium sphagni ENV482 genome assembly.</title>
        <authorList>
            <person name="Chen W."/>
            <person name="Faulkner N.W."/>
            <person name="Hyman M.R."/>
        </authorList>
    </citation>
    <scope>NUCLEOTIDE SEQUENCE [LARGE SCALE GENOMIC DNA]</scope>
    <source>
        <strain evidence="9 10">ENV482</strain>
    </source>
</reference>
<evidence type="ECO:0000313" key="10">
    <source>
        <dbReference type="Proteomes" id="UP000708347"/>
    </source>
</evidence>
<feature type="transmembrane region" description="Helical" evidence="8">
    <location>
        <begin position="188"/>
        <end position="210"/>
    </location>
</feature>
<keyword evidence="5 8" id="KW-1133">Transmembrane helix</keyword>
<dbReference type="InterPro" id="IPR032808">
    <property type="entry name" value="DoxX"/>
</dbReference>
<dbReference type="PANTHER" id="PTHR33452:SF1">
    <property type="entry name" value="INNER MEMBRANE PROTEIN YPHA-RELATED"/>
    <property type="match status" value="1"/>
</dbReference>
<sequence length="313" mass="32784">MFATTVRVRREIQAILAARSAAQIPDLRRTGLTLTFVTSQGPDPHWQRPDDSSARPASAQLVDPEDDLPSATYGGDFETTTIPHYGSGLPGSAPSTGYGLLHDPEPLPYVQPHIDPTPSQATPMEIEPIDAEERAKAAGRRGTQDLGLLVLRLVVGAIFVGHGLQKAFGWWGGQGLDGFKTALADAGYQHAGVLTYVGAGAQILIGVLLILGLFTPLAAAGGVAYLVNSLLAIVSAQRQDGYLAVLGPDGFEYLLVLIAAASAVILVGPGRYGFDGGRGWARRPFIGSFIALLVGIGGGVAAWFFLHGNNPLA</sequence>
<evidence type="ECO:0000256" key="1">
    <source>
        <dbReference type="ARBA" id="ARBA00004651"/>
    </source>
</evidence>
<feature type="transmembrane region" description="Helical" evidence="8">
    <location>
        <begin position="286"/>
        <end position="306"/>
    </location>
</feature>
<comment type="subcellular location">
    <subcellularLocation>
        <location evidence="1">Cell membrane</location>
        <topology evidence="1">Multi-pass membrane protein</topology>
    </subcellularLocation>
</comment>
<dbReference type="Pfam" id="PF07681">
    <property type="entry name" value="DoxX"/>
    <property type="match status" value="1"/>
</dbReference>
<evidence type="ECO:0000256" key="5">
    <source>
        <dbReference type="ARBA" id="ARBA00022989"/>
    </source>
</evidence>
<proteinExistence type="inferred from homology"/>
<protein>
    <submittedName>
        <fullName evidence="9">DoxX family protein</fullName>
    </submittedName>
</protein>
<comment type="caution">
    <text evidence="9">The sequence shown here is derived from an EMBL/GenBank/DDBJ whole genome shotgun (WGS) entry which is preliminary data.</text>
</comment>
<comment type="similarity">
    <text evidence="2">Belongs to the DoxX family.</text>
</comment>
<evidence type="ECO:0000256" key="2">
    <source>
        <dbReference type="ARBA" id="ARBA00006679"/>
    </source>
</evidence>
<evidence type="ECO:0000256" key="4">
    <source>
        <dbReference type="ARBA" id="ARBA00022692"/>
    </source>
</evidence>
<evidence type="ECO:0000313" key="9">
    <source>
        <dbReference type="EMBL" id="NTY60816.1"/>
    </source>
</evidence>
<gene>
    <name evidence="9" type="ORF">FEG63_14815</name>
</gene>
<name>A0ABX2JT03_9MYCO</name>
<dbReference type="Proteomes" id="UP000708347">
    <property type="component" value="Unassembled WGS sequence"/>
</dbReference>
<feature type="transmembrane region" description="Helical" evidence="8">
    <location>
        <begin position="146"/>
        <end position="168"/>
    </location>
</feature>
<keyword evidence="10" id="KW-1185">Reference proteome</keyword>
<keyword evidence="3" id="KW-1003">Cell membrane</keyword>
<dbReference type="PANTHER" id="PTHR33452">
    <property type="entry name" value="OXIDOREDUCTASE CATD-RELATED"/>
    <property type="match status" value="1"/>
</dbReference>
<organism evidence="9 10">
    <name type="scientific">Mycolicibacterium sphagni</name>
    <dbReference type="NCBI Taxonomy" id="1786"/>
    <lineage>
        <taxon>Bacteria</taxon>
        <taxon>Bacillati</taxon>
        <taxon>Actinomycetota</taxon>
        <taxon>Actinomycetes</taxon>
        <taxon>Mycobacteriales</taxon>
        <taxon>Mycobacteriaceae</taxon>
        <taxon>Mycolicibacterium</taxon>
    </lineage>
</organism>
<accession>A0ABX2JT03</accession>
<keyword evidence="6 8" id="KW-0472">Membrane</keyword>
<evidence type="ECO:0000256" key="8">
    <source>
        <dbReference type="SAM" id="Phobius"/>
    </source>
</evidence>
<dbReference type="InterPro" id="IPR051907">
    <property type="entry name" value="DoxX-like_oxidoreductase"/>
</dbReference>
<feature type="region of interest" description="Disordered" evidence="7">
    <location>
        <begin position="36"/>
        <end position="68"/>
    </location>
</feature>
<dbReference type="EMBL" id="VBSB01000009">
    <property type="protein sequence ID" value="NTY60816.1"/>
    <property type="molecule type" value="Genomic_DNA"/>
</dbReference>
<evidence type="ECO:0000256" key="3">
    <source>
        <dbReference type="ARBA" id="ARBA00022475"/>
    </source>
</evidence>
<evidence type="ECO:0000256" key="7">
    <source>
        <dbReference type="SAM" id="MobiDB-lite"/>
    </source>
</evidence>
<keyword evidence="4 8" id="KW-0812">Transmembrane</keyword>
<feature type="transmembrane region" description="Helical" evidence="8">
    <location>
        <begin position="254"/>
        <end position="274"/>
    </location>
</feature>
<evidence type="ECO:0000256" key="6">
    <source>
        <dbReference type="ARBA" id="ARBA00023136"/>
    </source>
</evidence>
<feature type="transmembrane region" description="Helical" evidence="8">
    <location>
        <begin position="217"/>
        <end position="234"/>
    </location>
</feature>